<dbReference type="GO" id="GO:0050479">
    <property type="term" value="F:glyceryl-ether monooxygenase activity"/>
    <property type="evidence" value="ECO:0007669"/>
    <property type="project" value="TreeGrafter"/>
</dbReference>
<proteinExistence type="predicted"/>
<keyword evidence="5" id="KW-0443">Lipid metabolism</keyword>
<dbReference type="PANTHER" id="PTHR21624">
    <property type="entry name" value="STEROL DESATURASE-RELATED PROTEIN"/>
    <property type="match status" value="1"/>
</dbReference>
<evidence type="ECO:0000256" key="7">
    <source>
        <dbReference type="SAM" id="Phobius"/>
    </source>
</evidence>
<evidence type="ECO:0000256" key="1">
    <source>
        <dbReference type="ARBA" id="ARBA00004127"/>
    </source>
</evidence>
<keyword evidence="10" id="KW-1185">Reference proteome</keyword>
<dbReference type="GO" id="GO:0005506">
    <property type="term" value="F:iron ion binding"/>
    <property type="evidence" value="ECO:0007669"/>
    <property type="project" value="InterPro"/>
</dbReference>
<evidence type="ECO:0000256" key="5">
    <source>
        <dbReference type="ARBA" id="ARBA00023098"/>
    </source>
</evidence>
<evidence type="ECO:0000313" key="10">
    <source>
        <dbReference type="Proteomes" id="UP000501602"/>
    </source>
</evidence>
<feature type="transmembrane region" description="Helical" evidence="7">
    <location>
        <begin position="35"/>
        <end position="63"/>
    </location>
</feature>
<dbReference type="GO" id="GO:0016020">
    <property type="term" value="C:membrane"/>
    <property type="evidence" value="ECO:0007669"/>
    <property type="project" value="GOC"/>
</dbReference>
<evidence type="ECO:0000256" key="4">
    <source>
        <dbReference type="ARBA" id="ARBA00023002"/>
    </source>
</evidence>
<gene>
    <name evidence="9" type="ORF">HER31_09295</name>
</gene>
<keyword evidence="6 7" id="KW-0472">Membrane</keyword>
<reference evidence="9 10" key="1">
    <citation type="submission" date="2020-04" db="EMBL/GenBank/DDBJ databases">
        <title>Ferrimonas sp. S7 isolated from sea water.</title>
        <authorList>
            <person name="Bae S.S."/>
            <person name="Baek K."/>
        </authorList>
    </citation>
    <scope>NUCLEOTIDE SEQUENCE [LARGE SCALE GENOMIC DNA]</scope>
    <source>
        <strain evidence="9 10">S7</strain>
    </source>
</reference>
<dbReference type="EMBL" id="CP051180">
    <property type="protein sequence ID" value="QIZ77061.1"/>
    <property type="molecule type" value="Genomic_DNA"/>
</dbReference>
<dbReference type="GO" id="GO:0008610">
    <property type="term" value="P:lipid biosynthetic process"/>
    <property type="evidence" value="ECO:0007669"/>
    <property type="project" value="InterPro"/>
</dbReference>
<evidence type="ECO:0000256" key="2">
    <source>
        <dbReference type="ARBA" id="ARBA00022692"/>
    </source>
</evidence>
<dbReference type="Pfam" id="PF04116">
    <property type="entry name" value="FA_hydroxylase"/>
    <property type="match status" value="1"/>
</dbReference>
<name>A0A6H1UDA9_9GAMM</name>
<keyword evidence="4" id="KW-0560">Oxidoreductase</keyword>
<dbReference type="GO" id="GO:0006643">
    <property type="term" value="P:membrane lipid metabolic process"/>
    <property type="evidence" value="ECO:0007669"/>
    <property type="project" value="TreeGrafter"/>
</dbReference>
<feature type="transmembrane region" description="Helical" evidence="7">
    <location>
        <begin position="124"/>
        <end position="141"/>
    </location>
</feature>
<evidence type="ECO:0000256" key="6">
    <source>
        <dbReference type="ARBA" id="ARBA00023136"/>
    </source>
</evidence>
<accession>A0A6H1UDA9</accession>
<evidence type="ECO:0000256" key="3">
    <source>
        <dbReference type="ARBA" id="ARBA00022989"/>
    </source>
</evidence>
<comment type="subcellular location">
    <subcellularLocation>
        <location evidence="1">Endomembrane system</location>
        <topology evidence="1">Multi-pass membrane protein</topology>
    </subcellularLocation>
</comment>
<feature type="transmembrane region" description="Helical" evidence="7">
    <location>
        <begin position="75"/>
        <end position="91"/>
    </location>
</feature>
<feature type="domain" description="Fatty acid hydroxylase" evidence="8">
    <location>
        <begin position="78"/>
        <end position="211"/>
    </location>
</feature>
<keyword evidence="2 7" id="KW-0812">Transmembrane</keyword>
<dbReference type="InterPro" id="IPR006694">
    <property type="entry name" value="Fatty_acid_hydroxylase"/>
</dbReference>
<dbReference type="InterPro" id="IPR051689">
    <property type="entry name" value="Sterol_desaturase/TMEM195"/>
</dbReference>
<keyword evidence="3 7" id="KW-1133">Transmembrane helix</keyword>
<evidence type="ECO:0000259" key="8">
    <source>
        <dbReference type="Pfam" id="PF04116"/>
    </source>
</evidence>
<dbReference type="PANTHER" id="PTHR21624:SF1">
    <property type="entry name" value="ALKYLGLYCEROL MONOOXYGENASE"/>
    <property type="match status" value="1"/>
</dbReference>
<sequence>MPIEYIQLALGPIFISFIAFEYWRHKERYLGRDTFNNVVLAVTFQVAEILSLLAILPLFYWLYQFRWFEIELTPLNLLLAFVVQDFLYYWFHRCSHRVHWLWCAHVVHHSSALMNFSTAFRQSLLYPVAGMWLFWLPLVWLGYDPKLVLAVVGLNLGYQFFVHTKWTGKLPIFQWWFNTPSHHRVHHGRNPIYIDKNYAGVLMIWDRMFGTFQAELKHEPVRFGVIGFMETKRWTVMVIHQWRYMFQQLRRVDGAKAKLKVLFGPPTHQSCRR</sequence>
<dbReference type="GO" id="GO:0012505">
    <property type="term" value="C:endomembrane system"/>
    <property type="evidence" value="ECO:0007669"/>
    <property type="project" value="UniProtKB-SubCell"/>
</dbReference>
<organism evidence="9 10">
    <name type="scientific">Ferrimonas lipolytica</name>
    <dbReference type="NCBI Taxonomy" id="2724191"/>
    <lineage>
        <taxon>Bacteria</taxon>
        <taxon>Pseudomonadati</taxon>
        <taxon>Pseudomonadota</taxon>
        <taxon>Gammaproteobacteria</taxon>
        <taxon>Alteromonadales</taxon>
        <taxon>Ferrimonadaceae</taxon>
        <taxon>Ferrimonas</taxon>
    </lineage>
</organism>
<dbReference type="KEGG" id="fes:HER31_09295"/>
<dbReference type="RefSeq" id="WP_168660322.1">
    <property type="nucleotide sequence ID" value="NZ_CP051180.1"/>
</dbReference>
<dbReference type="Proteomes" id="UP000501602">
    <property type="component" value="Chromosome"/>
</dbReference>
<feature type="transmembrane region" description="Helical" evidence="7">
    <location>
        <begin position="6"/>
        <end position="23"/>
    </location>
</feature>
<protein>
    <submittedName>
        <fullName evidence="9">Sterol desaturase family protein</fullName>
    </submittedName>
</protein>
<evidence type="ECO:0000313" key="9">
    <source>
        <dbReference type="EMBL" id="QIZ77061.1"/>
    </source>
</evidence>
<dbReference type="AlphaFoldDB" id="A0A6H1UDA9"/>